<evidence type="ECO:0000313" key="3">
    <source>
        <dbReference type="Proteomes" id="UP000008723"/>
    </source>
</evidence>
<evidence type="ECO:0000256" key="1">
    <source>
        <dbReference type="SAM" id="SignalP"/>
    </source>
</evidence>
<accession>E4Z9X3</accession>
<organism evidence="2 3">
    <name type="scientific">Neisseria lactamica (strain 020-06)</name>
    <dbReference type="NCBI Taxonomy" id="489653"/>
    <lineage>
        <taxon>Bacteria</taxon>
        <taxon>Pseudomonadati</taxon>
        <taxon>Pseudomonadota</taxon>
        <taxon>Betaproteobacteria</taxon>
        <taxon>Neisseriales</taxon>
        <taxon>Neisseriaceae</taxon>
        <taxon>Neisseria</taxon>
    </lineage>
</organism>
<proteinExistence type="predicted"/>
<dbReference type="eggNOG" id="ENOG5032YTZ">
    <property type="taxonomic scope" value="Bacteria"/>
</dbReference>
<evidence type="ECO:0008006" key="4">
    <source>
        <dbReference type="Google" id="ProtNLM"/>
    </source>
</evidence>
<feature type="signal peptide" evidence="1">
    <location>
        <begin position="1"/>
        <end position="21"/>
    </location>
</feature>
<protein>
    <recommendedName>
        <fullName evidence="4">Periplasmic protein</fullName>
    </recommendedName>
</protein>
<gene>
    <name evidence="2" type="ordered locus">NLA_0740</name>
</gene>
<dbReference type="EMBL" id="FN995097">
    <property type="protein sequence ID" value="CBN86318.1"/>
    <property type="molecule type" value="Genomic_DNA"/>
</dbReference>
<dbReference type="RefSeq" id="WP_013448211.1">
    <property type="nucleotide sequence ID" value="NC_014752.1"/>
</dbReference>
<dbReference type="AlphaFoldDB" id="E4Z9X3"/>
<dbReference type="HOGENOM" id="CLU_136784_0_0_4"/>
<name>E4Z9X3_NEIL0</name>
<keyword evidence="1" id="KW-0732">Signal</keyword>
<evidence type="ECO:0000313" key="2">
    <source>
        <dbReference type="EMBL" id="CBN86318.1"/>
    </source>
</evidence>
<reference evidence="2 3" key="1">
    <citation type="journal article" date="2010" name="BMC Genomics">
        <title>Independent evolution of the core and accessory gene sets in the genus Neisseria: insights gained from the genome of Neisseria lactamica isolate 020-06.</title>
        <authorList>
            <person name="Bennett J.S."/>
            <person name="Bentley S.D."/>
            <person name="Vernikos G.S."/>
            <person name="Quail M.A."/>
            <person name="Cherevach I."/>
            <person name="White B."/>
            <person name="Parkhill J."/>
            <person name="Maiden M.C."/>
        </authorList>
    </citation>
    <scope>NUCLEOTIDE SEQUENCE [LARGE SCALE GENOMIC DNA]</scope>
    <source>
        <strain evidence="2 3">020-06</strain>
    </source>
</reference>
<dbReference type="Proteomes" id="UP000008723">
    <property type="component" value="Chromosome"/>
</dbReference>
<feature type="chain" id="PRO_5003194372" description="Periplasmic protein" evidence="1">
    <location>
        <begin position="22"/>
        <end position="128"/>
    </location>
</feature>
<dbReference type="KEGG" id="nla:NLA_0740"/>
<sequence length="128" mass="14635">MNKMKKMLFLFGILLSANVLASDYLCSYQARISSDDKFNSSGNYIATQYSRNVVAAIIRQERANFHKFGVRDDEDQGDCVFASKENRARLERWLASGQISANTIRRIVDGTPLIYVDVYRNRVSVRTL</sequence>